<dbReference type="EMBL" id="NMUL01000007">
    <property type="protein sequence ID" value="OXM69584.1"/>
    <property type="molecule type" value="Genomic_DNA"/>
</dbReference>
<gene>
    <name evidence="2" type="ORF">CF165_08725</name>
</gene>
<evidence type="ECO:0000313" key="3">
    <source>
        <dbReference type="Proteomes" id="UP000215199"/>
    </source>
</evidence>
<organism evidence="2 3">
    <name type="scientific">Amycolatopsis vastitatis</name>
    <dbReference type="NCBI Taxonomy" id="1905142"/>
    <lineage>
        <taxon>Bacteria</taxon>
        <taxon>Bacillati</taxon>
        <taxon>Actinomycetota</taxon>
        <taxon>Actinomycetes</taxon>
        <taxon>Pseudonocardiales</taxon>
        <taxon>Pseudonocardiaceae</taxon>
        <taxon>Amycolatopsis</taxon>
    </lineage>
</organism>
<name>A0A229TFA2_9PSEU</name>
<reference evidence="3" key="1">
    <citation type="submission" date="2017-07" db="EMBL/GenBank/DDBJ databases">
        <title>Comparative genome mining reveals phylogenetic distribution patterns of secondary metabolites in Amycolatopsis.</title>
        <authorList>
            <person name="Adamek M."/>
            <person name="Alanjary M."/>
            <person name="Sales-Ortells H."/>
            <person name="Goodfellow M."/>
            <person name="Bull A.T."/>
            <person name="Kalinowski J."/>
            <person name="Ziemert N."/>
        </authorList>
    </citation>
    <scope>NUCLEOTIDE SEQUENCE [LARGE SCALE GENOMIC DNA]</scope>
    <source>
        <strain evidence="3">H5</strain>
    </source>
</reference>
<dbReference type="Proteomes" id="UP000215199">
    <property type="component" value="Unassembled WGS sequence"/>
</dbReference>
<comment type="caution">
    <text evidence="2">The sequence shown here is derived from an EMBL/GenBank/DDBJ whole genome shotgun (WGS) entry which is preliminary data.</text>
</comment>
<accession>A0A229TFA2</accession>
<proteinExistence type="predicted"/>
<evidence type="ECO:0000313" key="2">
    <source>
        <dbReference type="EMBL" id="OXM69584.1"/>
    </source>
</evidence>
<feature type="transmembrane region" description="Helical" evidence="1">
    <location>
        <begin position="20"/>
        <end position="40"/>
    </location>
</feature>
<keyword evidence="1" id="KW-0812">Transmembrane</keyword>
<keyword evidence="3" id="KW-1185">Reference proteome</keyword>
<evidence type="ECO:0000256" key="1">
    <source>
        <dbReference type="SAM" id="Phobius"/>
    </source>
</evidence>
<sequence length="81" mass="8712">MNDPDRADVFTSAGKRARLWRIPTILAVATAGLIVSSIVLDAGSERARDLALLIGAPTLYVLLPATAVSFVVALVLRIRRR</sequence>
<dbReference type="RefSeq" id="WP_093946909.1">
    <property type="nucleotide sequence ID" value="NZ_NMUL01000007.1"/>
</dbReference>
<keyword evidence="1" id="KW-1133">Transmembrane helix</keyword>
<protein>
    <submittedName>
        <fullName evidence="2">Uncharacterized protein</fullName>
    </submittedName>
</protein>
<dbReference type="AlphaFoldDB" id="A0A229TFA2"/>
<feature type="transmembrane region" description="Helical" evidence="1">
    <location>
        <begin position="52"/>
        <end position="76"/>
    </location>
</feature>
<keyword evidence="1" id="KW-0472">Membrane</keyword>